<evidence type="ECO:0000313" key="2">
    <source>
        <dbReference type="EMBL" id="MDQ0494636.1"/>
    </source>
</evidence>
<reference evidence="2 3" key="1">
    <citation type="submission" date="2023-07" db="EMBL/GenBank/DDBJ databases">
        <title>Genomic Encyclopedia of Type Strains, Phase IV (KMG-IV): sequencing the most valuable type-strain genomes for metagenomic binning, comparative biology and taxonomic classification.</title>
        <authorList>
            <person name="Goeker M."/>
        </authorList>
    </citation>
    <scope>NUCLEOTIDE SEQUENCE [LARGE SCALE GENOMIC DNA]</scope>
    <source>
        <strain evidence="2 3">DSM 14914</strain>
    </source>
</reference>
<comment type="caution">
    <text evidence="2">The sequence shown here is derived from an EMBL/GenBank/DDBJ whole genome shotgun (WGS) entry which is preliminary data.</text>
</comment>
<evidence type="ECO:0000313" key="3">
    <source>
        <dbReference type="Proteomes" id="UP001242811"/>
    </source>
</evidence>
<feature type="transmembrane region" description="Helical" evidence="1">
    <location>
        <begin position="55"/>
        <end position="75"/>
    </location>
</feature>
<keyword evidence="1" id="KW-0472">Membrane</keyword>
<protein>
    <submittedName>
        <fullName evidence="2">Uncharacterized protein</fullName>
    </submittedName>
</protein>
<keyword evidence="1" id="KW-0812">Transmembrane</keyword>
<proteinExistence type="predicted"/>
<dbReference type="EMBL" id="JAUSWA010000015">
    <property type="protein sequence ID" value="MDQ0494636.1"/>
    <property type="molecule type" value="Genomic_DNA"/>
</dbReference>
<evidence type="ECO:0000256" key="1">
    <source>
        <dbReference type="SAM" id="Phobius"/>
    </source>
</evidence>
<keyword evidence="1" id="KW-1133">Transmembrane helix</keyword>
<name>A0ABU0L216_9BACL</name>
<keyword evidence="3" id="KW-1185">Reference proteome</keyword>
<organism evidence="2 3">
    <name type="scientific">Paenibacillus brasilensis</name>
    <dbReference type="NCBI Taxonomy" id="128574"/>
    <lineage>
        <taxon>Bacteria</taxon>
        <taxon>Bacillati</taxon>
        <taxon>Bacillota</taxon>
        <taxon>Bacilli</taxon>
        <taxon>Bacillales</taxon>
        <taxon>Paenibacillaceae</taxon>
        <taxon>Paenibacillus</taxon>
    </lineage>
</organism>
<accession>A0ABU0L216</accession>
<dbReference type="Proteomes" id="UP001242811">
    <property type="component" value="Unassembled WGS sequence"/>
</dbReference>
<sequence length="86" mass="9929">MEYLLAGNRRQALNQIVHLLDEGVFDTSTNIFFEFHNMNWVDCGMKAKSPLDKSIFVRLLLNLLFPACIPAGSVMEIRDSAWWRLV</sequence>
<gene>
    <name evidence="2" type="ORF">QOZ95_002802</name>
</gene>